<dbReference type="AlphaFoldDB" id="A0A2S2KNX5"/>
<name>A0A2S2KNX5_9ARCH</name>
<sequence length="203" mass="23684">MKEISISSLLKNMNQENNYEDDLWKTCLDEKGRRYRRKDISNSLKKLAVLGFIKKIRISGTDTYYNKIYYSNSDDYVGFVNNIMFSNESKIKESLKKLESKKIFVDISKDLNSYKLSDQSKVNYEKLLEAFSNLTELASAIQLVKDTSTDEDLKKKLNTCHLEIKETLKETGEKIIRDRKSNEIIVLQRRFSGRIPNPGFLKL</sequence>
<proteinExistence type="predicted"/>
<protein>
    <submittedName>
        <fullName evidence="1">Uncharacterized protein</fullName>
    </submittedName>
</protein>
<keyword evidence="2" id="KW-1185">Reference proteome</keyword>
<accession>A0A2S2KNX5</accession>
<dbReference type="RefSeq" id="WP_109876043.1">
    <property type="nucleotide sequence ID" value="NZ_AP026695.1"/>
</dbReference>
<evidence type="ECO:0000313" key="2">
    <source>
        <dbReference type="Proteomes" id="UP000245829"/>
    </source>
</evidence>
<dbReference type="Proteomes" id="UP000245829">
    <property type="component" value="Unassembled WGS sequence"/>
</dbReference>
<dbReference type="OrthoDB" id="2626at2157"/>
<dbReference type="EMBL" id="BGKI01000001">
    <property type="protein sequence ID" value="GBH33383.1"/>
    <property type="molecule type" value="Genomic_DNA"/>
</dbReference>
<comment type="caution">
    <text evidence="1">The sequence shown here is derived from an EMBL/GenBank/DDBJ whole genome shotgun (WGS) entry which is preliminary data.</text>
</comment>
<dbReference type="GeneID" id="76209506"/>
<reference evidence="1 2" key="1">
    <citation type="submission" date="2018-05" db="EMBL/GenBank/DDBJ databases">
        <title>genome sequencing of Nitrosopumilus sp. NM25.</title>
        <authorList>
            <person name="Mori K."/>
            <person name="Nakagawa T."/>
        </authorList>
    </citation>
    <scope>NUCLEOTIDE SEQUENCE [LARGE SCALE GENOMIC DNA]</scope>
    <source>
        <strain evidence="1 2">NM25</strain>
    </source>
</reference>
<gene>
    <name evidence="1" type="ORF">NZNM25_01740</name>
</gene>
<organism evidence="1 2">
    <name type="scientific">Nitrosopumilus zosterae</name>
    <dbReference type="NCBI Taxonomy" id="718286"/>
    <lineage>
        <taxon>Archaea</taxon>
        <taxon>Nitrososphaerota</taxon>
        <taxon>Nitrososphaeria</taxon>
        <taxon>Nitrosopumilales</taxon>
        <taxon>Nitrosopumilaceae</taxon>
        <taxon>Nitrosopumilus</taxon>
    </lineage>
</organism>
<evidence type="ECO:0000313" key="1">
    <source>
        <dbReference type="EMBL" id="GBH33383.1"/>
    </source>
</evidence>